<dbReference type="Pfam" id="PF20414">
    <property type="entry name" value="DUF6698"/>
    <property type="match status" value="1"/>
</dbReference>
<dbReference type="RefSeq" id="XP_047776860.1">
    <property type="nucleotide sequence ID" value="XM_047921695.1"/>
</dbReference>
<dbReference type="Proteomes" id="UP000814176">
    <property type="component" value="Unassembled WGS sequence"/>
</dbReference>
<dbReference type="GeneID" id="72002427"/>
<dbReference type="InterPro" id="IPR046521">
    <property type="entry name" value="DUF6698"/>
</dbReference>
<feature type="compositionally biased region" description="Basic and acidic residues" evidence="1">
    <location>
        <begin position="27"/>
        <end position="37"/>
    </location>
</feature>
<sequence length="471" mass="53678">MPPASSPPSSAALSKKPKKKKNQPEAARPDRDHRPKDPTPPAKRKKTPPPPARTRENDQDTSSDEDAPRPKRKRVRRRESPENEQEDQQQQQEEEPRPDVVEAEEEGEEDEDEDEDEEEAQEPAPAGVSPPRRTPIPIAASAMPQDKYKQYMTEIRVSIGHKPQPLITTRKSTLKTRDCRSVMFTKISVTSICTVLKRIIPELNKSGDDLDTIALFLDKAQCRARTDDISRLRDHVLKYVYESPGIPIPDSSLEKVKRGWHCHATARMLCPRNERDVFDEDPEKYCQDVRNGQRKIDHEDWPTLLYSETEYNPDELDWGLLKSSFLLKCWKAVFLGPRSVMTTAAPGQVNRGGRQTVAKQYNITSVDEYSILYITILARFQLNSVAEWDVNDGVFTGVEFFNNLLSLFEDDEWRKDTLAWWNAQVFGTKTPGMPSSHAIPRAGPSSVSQLKQQRAARRLLASARRRSNPDT</sequence>
<feature type="region of interest" description="Disordered" evidence="1">
    <location>
        <begin position="1"/>
        <end position="145"/>
    </location>
</feature>
<reference evidence="2 3" key="1">
    <citation type="journal article" date="2021" name="Environ. Microbiol.">
        <title>Gene family expansions and transcriptome signatures uncover fungal adaptations to wood decay.</title>
        <authorList>
            <person name="Hage H."/>
            <person name="Miyauchi S."/>
            <person name="Viragh M."/>
            <person name="Drula E."/>
            <person name="Min B."/>
            <person name="Chaduli D."/>
            <person name="Navarro D."/>
            <person name="Favel A."/>
            <person name="Norest M."/>
            <person name="Lesage-Meessen L."/>
            <person name="Balint B."/>
            <person name="Merenyi Z."/>
            <person name="de Eugenio L."/>
            <person name="Morin E."/>
            <person name="Martinez A.T."/>
            <person name="Baldrian P."/>
            <person name="Stursova M."/>
            <person name="Martinez M.J."/>
            <person name="Novotny C."/>
            <person name="Magnuson J.K."/>
            <person name="Spatafora J.W."/>
            <person name="Maurice S."/>
            <person name="Pangilinan J."/>
            <person name="Andreopoulos W."/>
            <person name="LaButti K."/>
            <person name="Hundley H."/>
            <person name="Na H."/>
            <person name="Kuo A."/>
            <person name="Barry K."/>
            <person name="Lipzen A."/>
            <person name="Henrissat B."/>
            <person name="Riley R."/>
            <person name="Ahrendt S."/>
            <person name="Nagy L.G."/>
            <person name="Grigoriev I.V."/>
            <person name="Martin F."/>
            <person name="Rosso M.N."/>
        </authorList>
    </citation>
    <scope>NUCLEOTIDE SEQUENCE [LARGE SCALE GENOMIC DNA]</scope>
    <source>
        <strain evidence="2 3">CIRM-BRFM 1785</strain>
    </source>
</reference>
<gene>
    <name evidence="2" type="ORF">C8Q71DRAFT_725381</name>
</gene>
<feature type="compositionally biased region" description="Acidic residues" evidence="1">
    <location>
        <begin position="101"/>
        <end position="121"/>
    </location>
</feature>
<organism evidence="2 3">
    <name type="scientific">Rhodofomes roseus</name>
    <dbReference type="NCBI Taxonomy" id="34475"/>
    <lineage>
        <taxon>Eukaryota</taxon>
        <taxon>Fungi</taxon>
        <taxon>Dikarya</taxon>
        <taxon>Basidiomycota</taxon>
        <taxon>Agaricomycotina</taxon>
        <taxon>Agaricomycetes</taxon>
        <taxon>Polyporales</taxon>
        <taxon>Rhodofomes</taxon>
    </lineage>
</organism>
<keyword evidence="3" id="KW-1185">Reference proteome</keyword>
<evidence type="ECO:0000256" key="1">
    <source>
        <dbReference type="SAM" id="MobiDB-lite"/>
    </source>
</evidence>
<accession>A0ABQ8KAN3</accession>
<comment type="caution">
    <text evidence="2">The sequence shown here is derived from an EMBL/GenBank/DDBJ whole genome shotgun (WGS) entry which is preliminary data.</text>
</comment>
<proteinExistence type="predicted"/>
<evidence type="ECO:0000313" key="2">
    <source>
        <dbReference type="EMBL" id="KAH9834204.1"/>
    </source>
</evidence>
<dbReference type="EMBL" id="JADCUA010000016">
    <property type="protein sequence ID" value="KAH9834204.1"/>
    <property type="molecule type" value="Genomic_DNA"/>
</dbReference>
<name>A0ABQ8KAN3_9APHY</name>
<protein>
    <submittedName>
        <fullName evidence="2">Uncharacterized protein</fullName>
    </submittedName>
</protein>
<evidence type="ECO:0000313" key="3">
    <source>
        <dbReference type="Proteomes" id="UP000814176"/>
    </source>
</evidence>